<accession>A0A484BU42</accession>
<dbReference type="AlphaFoldDB" id="A0A484BU42"/>
<name>A0A484BU42_DRONA</name>
<reference evidence="2 3" key="1">
    <citation type="journal article" date="2019" name="J. Hered.">
        <title>An Improved Genome Assembly for Drosophila navojoa, the Basal Species in the mojavensis Cluster.</title>
        <authorList>
            <person name="Vanderlinde T."/>
            <person name="Dupim E.G."/>
            <person name="Nazario-Yepiz N.O."/>
            <person name="Carvalho A.B."/>
        </authorList>
    </citation>
    <scope>NUCLEOTIDE SEQUENCE [LARGE SCALE GENOMIC DNA]</scope>
    <source>
        <strain evidence="2">Navoj_Jal97</strain>
        <tissue evidence="2">Whole organism</tissue>
    </source>
</reference>
<protein>
    <submittedName>
        <fullName evidence="2">Uncharacterized protein</fullName>
    </submittedName>
</protein>
<comment type="caution">
    <text evidence="2">The sequence shown here is derived from an EMBL/GenBank/DDBJ whole genome shotgun (WGS) entry which is preliminary data.</text>
</comment>
<evidence type="ECO:0000256" key="1">
    <source>
        <dbReference type="SAM" id="MobiDB-lite"/>
    </source>
</evidence>
<evidence type="ECO:0000313" key="3">
    <source>
        <dbReference type="Proteomes" id="UP000295192"/>
    </source>
</evidence>
<sequence length="103" mass="11847">MKDHQNSRAAQHSTAEQHQHQHQRLLVKSHDGATPQPYKPSPCSAMPHGRCPLCKVSSANRRPCAPILVSGRCEDVKMQMWIDMEKEIEMEVELEMELEMRDL</sequence>
<dbReference type="EMBL" id="LSRL02000005">
    <property type="protein sequence ID" value="TDG52174.1"/>
    <property type="molecule type" value="Genomic_DNA"/>
</dbReference>
<proteinExistence type="predicted"/>
<dbReference type="Proteomes" id="UP000295192">
    <property type="component" value="Unassembled WGS sequence"/>
</dbReference>
<feature type="compositionally biased region" description="Polar residues" evidence="1">
    <location>
        <begin position="7"/>
        <end position="16"/>
    </location>
</feature>
<organism evidence="2 3">
    <name type="scientific">Drosophila navojoa</name>
    <name type="common">Fruit fly</name>
    <dbReference type="NCBI Taxonomy" id="7232"/>
    <lineage>
        <taxon>Eukaryota</taxon>
        <taxon>Metazoa</taxon>
        <taxon>Ecdysozoa</taxon>
        <taxon>Arthropoda</taxon>
        <taxon>Hexapoda</taxon>
        <taxon>Insecta</taxon>
        <taxon>Pterygota</taxon>
        <taxon>Neoptera</taxon>
        <taxon>Endopterygota</taxon>
        <taxon>Diptera</taxon>
        <taxon>Brachycera</taxon>
        <taxon>Muscomorpha</taxon>
        <taxon>Ephydroidea</taxon>
        <taxon>Drosophilidae</taxon>
        <taxon>Drosophila</taxon>
    </lineage>
</organism>
<keyword evidence="3" id="KW-1185">Reference proteome</keyword>
<feature type="region of interest" description="Disordered" evidence="1">
    <location>
        <begin position="1"/>
        <end position="48"/>
    </location>
</feature>
<evidence type="ECO:0000313" key="2">
    <source>
        <dbReference type="EMBL" id="TDG52174.1"/>
    </source>
</evidence>
<gene>
    <name evidence="2" type="ORF">AWZ03_001455</name>
</gene>